<comment type="caution">
    <text evidence="1">Lacks conserved residue(s) required for the propagation of feature annotation.</text>
</comment>
<comment type="caution">
    <text evidence="3">The sequence shown here is derived from an EMBL/GenBank/DDBJ whole genome shotgun (WGS) entry which is preliminary data.</text>
</comment>
<evidence type="ECO:0000256" key="1">
    <source>
        <dbReference type="RuleBase" id="RU362006"/>
    </source>
</evidence>
<feature type="region of interest" description="Disordered" evidence="2">
    <location>
        <begin position="243"/>
        <end position="350"/>
    </location>
</feature>
<feature type="transmembrane region" description="Helical" evidence="1">
    <location>
        <begin position="38"/>
        <end position="61"/>
    </location>
</feature>
<sequence>MFGFIADILTSVTSILFPIFASYKALRTSDPANLAPWLMYWATLSLFLLVESQLYFILYWIPFYSWIRLGIHLYLVLPGKQGSVFIYKEYIHPFLEEHERQIDRMISDGHEKAKAAGMDVVKKAIEYVRVQILGQQPSRPSPPQSRSVSYSTYLMNKFSMPSAREGLAAAGTSDILSVLGKAMQQTTYPDANTREDQARDLASSGTLIPPHLSGDERDSFVNTQRERLRTLIQAFDNEVFASRGAATSSSRPLGSPAARPTSRKSYLAPRDVDEDYMHKSRSESEFEDLAYEPMPDPEQYKVTVSYDKDEERPQSRPSASNPGKRGSGWGNFIWGSYGEKDSALNPKKRA</sequence>
<name>A0A4U0TUT3_9PEZI</name>
<dbReference type="Proteomes" id="UP000308549">
    <property type="component" value="Unassembled WGS sequence"/>
</dbReference>
<evidence type="ECO:0000313" key="4">
    <source>
        <dbReference type="Proteomes" id="UP000308549"/>
    </source>
</evidence>
<reference evidence="3 4" key="1">
    <citation type="submission" date="2017-03" db="EMBL/GenBank/DDBJ databases">
        <title>Genomes of endolithic fungi from Antarctica.</title>
        <authorList>
            <person name="Coleine C."/>
            <person name="Masonjones S."/>
            <person name="Stajich J.E."/>
        </authorList>
    </citation>
    <scope>NUCLEOTIDE SEQUENCE [LARGE SCALE GENOMIC DNA]</scope>
    <source>
        <strain evidence="3 4">CCFEE 6315</strain>
    </source>
</reference>
<accession>A0A4U0TUT3</accession>
<dbReference type="EMBL" id="NAJL01000030">
    <property type="protein sequence ID" value="TKA26103.1"/>
    <property type="molecule type" value="Genomic_DNA"/>
</dbReference>
<keyword evidence="1" id="KW-1133">Transmembrane helix</keyword>
<evidence type="ECO:0000256" key="2">
    <source>
        <dbReference type="SAM" id="MobiDB-lite"/>
    </source>
</evidence>
<feature type="compositionally biased region" description="Basic and acidic residues" evidence="2">
    <location>
        <begin position="275"/>
        <end position="284"/>
    </location>
</feature>
<keyword evidence="4" id="KW-1185">Reference proteome</keyword>
<proteinExistence type="inferred from homology"/>
<protein>
    <recommendedName>
        <fullName evidence="1">Protein YOP1</fullName>
    </recommendedName>
</protein>
<feature type="transmembrane region" description="Helical" evidence="1">
    <location>
        <begin position="7"/>
        <end position="26"/>
    </location>
</feature>
<evidence type="ECO:0000313" key="3">
    <source>
        <dbReference type="EMBL" id="TKA26103.1"/>
    </source>
</evidence>
<dbReference type="GO" id="GO:0016020">
    <property type="term" value="C:membrane"/>
    <property type="evidence" value="ECO:0007669"/>
    <property type="project" value="UniProtKB-SubCell"/>
</dbReference>
<comment type="similarity">
    <text evidence="1">Belongs to the DP1 family.</text>
</comment>
<comment type="subcellular location">
    <subcellularLocation>
        <location evidence="1">Membrane</location>
        <topology evidence="1">Multi-pass membrane protein</topology>
    </subcellularLocation>
</comment>
<dbReference type="InterPro" id="IPR004345">
    <property type="entry name" value="TB2_DP1_HVA22"/>
</dbReference>
<dbReference type="AlphaFoldDB" id="A0A4U0TUT3"/>
<dbReference type="PANTHER" id="PTHR12300">
    <property type="entry name" value="HVA22-LIKE PROTEINS"/>
    <property type="match status" value="1"/>
</dbReference>
<dbReference type="Pfam" id="PF03134">
    <property type="entry name" value="TB2_DP1_HVA22"/>
    <property type="match status" value="1"/>
</dbReference>
<keyword evidence="1" id="KW-0472">Membrane</keyword>
<dbReference type="PANTHER" id="PTHR12300:SF177">
    <property type="entry name" value="PROTEIN YOP1"/>
    <property type="match status" value="1"/>
</dbReference>
<gene>
    <name evidence="3" type="ORF">B0A50_04599</name>
</gene>
<dbReference type="OrthoDB" id="434647at2759"/>
<organism evidence="3 4">
    <name type="scientific">Salinomyces thailandicus</name>
    <dbReference type="NCBI Taxonomy" id="706561"/>
    <lineage>
        <taxon>Eukaryota</taxon>
        <taxon>Fungi</taxon>
        <taxon>Dikarya</taxon>
        <taxon>Ascomycota</taxon>
        <taxon>Pezizomycotina</taxon>
        <taxon>Dothideomycetes</taxon>
        <taxon>Dothideomycetidae</taxon>
        <taxon>Mycosphaerellales</taxon>
        <taxon>Teratosphaeriaceae</taxon>
        <taxon>Salinomyces</taxon>
    </lineage>
</organism>
<keyword evidence="1" id="KW-0812">Transmembrane</keyword>
<feature type="region of interest" description="Disordered" evidence="2">
    <location>
        <begin position="188"/>
        <end position="217"/>
    </location>
</feature>